<name>A0ABR0FYB9_9PEZI</name>
<dbReference type="Gene3D" id="1.20.1250.20">
    <property type="entry name" value="MFS general substrate transporter like domains"/>
    <property type="match status" value="1"/>
</dbReference>
<dbReference type="InterPro" id="IPR001958">
    <property type="entry name" value="Tet-R_TetA/multi-R_MdtG-like"/>
</dbReference>
<evidence type="ECO:0000256" key="6">
    <source>
        <dbReference type="SAM" id="MobiDB-lite"/>
    </source>
</evidence>
<gene>
    <name evidence="9" type="ORF">QC761_108480</name>
</gene>
<dbReference type="PANTHER" id="PTHR23504">
    <property type="entry name" value="MAJOR FACILITATOR SUPERFAMILY DOMAIN-CONTAINING PROTEIN 10"/>
    <property type="match status" value="1"/>
</dbReference>
<dbReference type="PRINTS" id="PR01035">
    <property type="entry name" value="TCRTETA"/>
</dbReference>
<feature type="compositionally biased region" description="Low complexity" evidence="6">
    <location>
        <begin position="1"/>
        <end position="17"/>
    </location>
</feature>
<dbReference type="Proteomes" id="UP001322138">
    <property type="component" value="Unassembled WGS sequence"/>
</dbReference>
<organism evidence="9 10">
    <name type="scientific">Podospora bellae-mahoneyi</name>
    <dbReference type="NCBI Taxonomy" id="2093777"/>
    <lineage>
        <taxon>Eukaryota</taxon>
        <taxon>Fungi</taxon>
        <taxon>Dikarya</taxon>
        <taxon>Ascomycota</taxon>
        <taxon>Pezizomycotina</taxon>
        <taxon>Sordariomycetes</taxon>
        <taxon>Sordariomycetidae</taxon>
        <taxon>Sordariales</taxon>
        <taxon>Podosporaceae</taxon>
        <taxon>Podospora</taxon>
    </lineage>
</organism>
<proteinExistence type="predicted"/>
<evidence type="ECO:0000256" key="4">
    <source>
        <dbReference type="ARBA" id="ARBA00022989"/>
    </source>
</evidence>
<keyword evidence="3 7" id="KW-0812">Transmembrane</keyword>
<dbReference type="RefSeq" id="XP_062737240.1">
    <property type="nucleotide sequence ID" value="XM_062874130.1"/>
</dbReference>
<feature type="transmembrane region" description="Helical" evidence="7">
    <location>
        <begin position="244"/>
        <end position="267"/>
    </location>
</feature>
<feature type="transmembrane region" description="Helical" evidence="7">
    <location>
        <begin position="288"/>
        <end position="314"/>
    </location>
</feature>
<dbReference type="Pfam" id="PF07690">
    <property type="entry name" value="MFS_1"/>
    <property type="match status" value="1"/>
</dbReference>
<evidence type="ECO:0000256" key="5">
    <source>
        <dbReference type="ARBA" id="ARBA00023136"/>
    </source>
</evidence>
<accession>A0ABR0FYB9</accession>
<dbReference type="InterPro" id="IPR011701">
    <property type="entry name" value="MFS"/>
</dbReference>
<feature type="compositionally biased region" description="Low complexity" evidence="6">
    <location>
        <begin position="26"/>
        <end position="39"/>
    </location>
</feature>
<evidence type="ECO:0000313" key="9">
    <source>
        <dbReference type="EMBL" id="KAK4648264.1"/>
    </source>
</evidence>
<evidence type="ECO:0000256" key="1">
    <source>
        <dbReference type="ARBA" id="ARBA00004141"/>
    </source>
</evidence>
<dbReference type="InterPro" id="IPR036259">
    <property type="entry name" value="MFS_trans_sf"/>
</dbReference>
<feature type="domain" description="Major facilitator superfamily (MFS) profile" evidence="8">
    <location>
        <begin position="70"/>
        <end position="498"/>
    </location>
</feature>
<sequence>MRSLLSSTYSSSSSQQQPSPPPLQPPTEQTPLLLPLPTTGGNAALPPGPSPTINNDPPEEESEPPFPASQILLLCLARLLEPIAFFSIFPYINKMAQENGALPDTDVGFYSGLIESLFSLTQMFVMIFWGRASDSFGRKPVLVASIVGVSLATMLFGTAKTITEMIVYRCAAGVFAGNVVTIRTMIAEQCGQRSGNHQAKAFGWFSIANNMGISLGPLMGGMLAEPAGTWPGFFEGGLMERYPYLLSSLVIGGMGLGCAGVVGVWVEETLDRGTEGKREVERMTVGQLVRSPGVGIVLVVNGWVMLLAYSYTAILPVFWFTKVELGGFGFSPVQISWLMGLTGLSQAVWMLAIFPRLQARIGTNGVMRVCAKAYPFFFGLGPVFSMLLRTGRPEFVRVFWVCAPVFFCLGSGVSMSFTAIQLAVNDVAPVARMLGTLVSISQAVVSGTRSFSPALFASLYALSVKAQWLLHGYSIWVLMVAMALVFTVLSLWLPDYEQLKKEREARAEGESERLLA</sequence>
<feature type="transmembrane region" description="Helical" evidence="7">
    <location>
        <begin position="202"/>
        <end position="224"/>
    </location>
</feature>
<dbReference type="PROSITE" id="PS50850">
    <property type="entry name" value="MFS"/>
    <property type="match status" value="1"/>
</dbReference>
<feature type="transmembrane region" description="Helical" evidence="7">
    <location>
        <begin position="141"/>
        <end position="159"/>
    </location>
</feature>
<keyword evidence="5 7" id="KW-0472">Membrane</keyword>
<evidence type="ECO:0000256" key="2">
    <source>
        <dbReference type="ARBA" id="ARBA00022448"/>
    </source>
</evidence>
<keyword evidence="2" id="KW-0813">Transport</keyword>
<evidence type="ECO:0000256" key="7">
    <source>
        <dbReference type="SAM" id="Phobius"/>
    </source>
</evidence>
<evidence type="ECO:0000256" key="3">
    <source>
        <dbReference type="ARBA" id="ARBA00022692"/>
    </source>
</evidence>
<keyword evidence="4 7" id="KW-1133">Transmembrane helix</keyword>
<feature type="transmembrane region" description="Helical" evidence="7">
    <location>
        <begin position="334"/>
        <end position="354"/>
    </location>
</feature>
<reference evidence="9 10" key="1">
    <citation type="journal article" date="2023" name="bioRxiv">
        <title>High-quality genome assemblies of four members of thePodospora anserinaspecies complex.</title>
        <authorList>
            <person name="Ament-Velasquez S.L."/>
            <person name="Vogan A.A."/>
            <person name="Wallerman O."/>
            <person name="Hartmann F."/>
            <person name="Gautier V."/>
            <person name="Silar P."/>
            <person name="Giraud T."/>
            <person name="Johannesson H."/>
        </authorList>
    </citation>
    <scope>NUCLEOTIDE SEQUENCE [LARGE SCALE GENOMIC DNA]</scope>
    <source>
        <strain evidence="9 10">CBS 112042</strain>
    </source>
</reference>
<comment type="subcellular location">
    <subcellularLocation>
        <location evidence="1">Membrane</location>
        <topology evidence="1">Multi-pass membrane protein</topology>
    </subcellularLocation>
</comment>
<dbReference type="PANTHER" id="PTHR23504:SF3">
    <property type="entry name" value="MAJOR FACILITATOR SUPERFAMILY (MFS) PROFILE DOMAIN-CONTAINING PROTEIN"/>
    <property type="match status" value="1"/>
</dbReference>
<dbReference type="InterPro" id="IPR020846">
    <property type="entry name" value="MFS_dom"/>
</dbReference>
<dbReference type="CDD" id="cd17330">
    <property type="entry name" value="MFS_SLC46_TetA_like"/>
    <property type="match status" value="1"/>
</dbReference>
<evidence type="ECO:0000313" key="10">
    <source>
        <dbReference type="Proteomes" id="UP001322138"/>
    </source>
</evidence>
<dbReference type="SUPFAM" id="SSF103473">
    <property type="entry name" value="MFS general substrate transporter"/>
    <property type="match status" value="1"/>
</dbReference>
<feature type="transmembrane region" description="Helical" evidence="7">
    <location>
        <begin position="473"/>
        <end position="493"/>
    </location>
</feature>
<feature type="transmembrane region" description="Helical" evidence="7">
    <location>
        <begin position="71"/>
        <end position="92"/>
    </location>
</feature>
<feature type="transmembrane region" description="Helical" evidence="7">
    <location>
        <begin position="398"/>
        <end position="424"/>
    </location>
</feature>
<comment type="caution">
    <text evidence="9">The sequence shown here is derived from an EMBL/GenBank/DDBJ whole genome shotgun (WGS) entry which is preliminary data.</text>
</comment>
<feature type="transmembrane region" description="Helical" evidence="7">
    <location>
        <begin position="165"/>
        <end position="182"/>
    </location>
</feature>
<dbReference type="GeneID" id="87893612"/>
<protein>
    <recommendedName>
        <fullName evidence="8">Major facilitator superfamily (MFS) profile domain-containing protein</fullName>
    </recommendedName>
</protein>
<evidence type="ECO:0000259" key="8">
    <source>
        <dbReference type="PROSITE" id="PS50850"/>
    </source>
</evidence>
<feature type="region of interest" description="Disordered" evidence="6">
    <location>
        <begin position="1"/>
        <end position="65"/>
    </location>
</feature>
<dbReference type="EMBL" id="JAFFGZ010000001">
    <property type="protein sequence ID" value="KAK4648264.1"/>
    <property type="molecule type" value="Genomic_DNA"/>
</dbReference>
<keyword evidence="10" id="KW-1185">Reference proteome</keyword>
<feature type="transmembrane region" description="Helical" evidence="7">
    <location>
        <begin position="107"/>
        <end position="129"/>
    </location>
</feature>